<keyword evidence="2" id="KW-1185">Reference proteome</keyword>
<dbReference type="EMBL" id="CAJNDS010002259">
    <property type="protein sequence ID" value="CAE7397956.1"/>
    <property type="molecule type" value="Genomic_DNA"/>
</dbReference>
<organism evidence="1 2">
    <name type="scientific">Symbiodinium natans</name>
    <dbReference type="NCBI Taxonomy" id="878477"/>
    <lineage>
        <taxon>Eukaryota</taxon>
        <taxon>Sar</taxon>
        <taxon>Alveolata</taxon>
        <taxon>Dinophyceae</taxon>
        <taxon>Suessiales</taxon>
        <taxon>Symbiodiniaceae</taxon>
        <taxon>Symbiodinium</taxon>
    </lineage>
</organism>
<reference evidence="1" key="1">
    <citation type="submission" date="2021-02" db="EMBL/GenBank/DDBJ databases">
        <authorList>
            <person name="Dougan E. K."/>
            <person name="Rhodes N."/>
            <person name="Thang M."/>
            <person name="Chan C."/>
        </authorList>
    </citation>
    <scope>NUCLEOTIDE SEQUENCE</scope>
</reference>
<dbReference type="Proteomes" id="UP000604046">
    <property type="component" value="Unassembled WGS sequence"/>
</dbReference>
<protein>
    <submittedName>
        <fullName evidence="1">Uncharacterized protein</fullName>
    </submittedName>
</protein>
<gene>
    <name evidence="1" type="ORF">SNAT2548_LOCUS21669</name>
</gene>
<name>A0A812QPZ5_9DINO</name>
<accession>A0A812QPZ5</accession>
<proteinExistence type="predicted"/>
<sequence>MVVWPKWEVYKECLAKDRIMSANGDFQDFKKQVLKASVQEIDEQAKHAPLMWNFLIAFAAKKPFFRSLIIQVFNKLMQVPSWVSAWEADVELHEKVQTLHEDLQSAIGAQHEVLKKSIAPAALKSVTLVRMDERPEEVRLAIERERMIDAIKEEAEEAESDEWVAAEEEPEAASAETACNPALSALQEGIDAASAIDDPSKMDSCGLSALNKLRIGCIRCAGDDQLFSQELDNAPRVFNFLLSLVKQHPAYINGVAEVINLLMASSWCAVFEKNQLLQERLRELPKPLQASLGLQSSKVLAHIDADARRMLAAGEVSDDMKTAFLPCLTDLVTESVRAPITQVADRMQSIRAPRTSGGGYPHARAQQF</sequence>
<dbReference type="AlphaFoldDB" id="A0A812QPZ5"/>
<evidence type="ECO:0000313" key="1">
    <source>
        <dbReference type="EMBL" id="CAE7397956.1"/>
    </source>
</evidence>
<dbReference type="OrthoDB" id="524326at2759"/>
<comment type="caution">
    <text evidence="1">The sequence shown here is derived from an EMBL/GenBank/DDBJ whole genome shotgun (WGS) entry which is preliminary data.</text>
</comment>
<evidence type="ECO:0000313" key="2">
    <source>
        <dbReference type="Proteomes" id="UP000604046"/>
    </source>
</evidence>